<dbReference type="PANTHER" id="PTHR13395:SF6">
    <property type="entry name" value="SISTER CHROMATID COHESION PROTEIN DCC1"/>
    <property type="match status" value="1"/>
</dbReference>
<evidence type="ECO:0000256" key="1">
    <source>
        <dbReference type="ARBA" id="ARBA00007017"/>
    </source>
</evidence>
<name>A0A8D8VNV5_9HEMI</name>
<dbReference type="Pfam" id="PF09724">
    <property type="entry name" value="Dcc1"/>
    <property type="match status" value="1"/>
</dbReference>
<dbReference type="GO" id="GO:0006260">
    <property type="term" value="P:DNA replication"/>
    <property type="evidence" value="ECO:0007669"/>
    <property type="project" value="UniProtKB-KW"/>
</dbReference>
<organism evidence="4">
    <name type="scientific">Cacopsylla melanoneura</name>
    <dbReference type="NCBI Taxonomy" id="428564"/>
    <lineage>
        <taxon>Eukaryota</taxon>
        <taxon>Metazoa</taxon>
        <taxon>Ecdysozoa</taxon>
        <taxon>Arthropoda</taxon>
        <taxon>Hexapoda</taxon>
        <taxon>Insecta</taxon>
        <taxon>Pterygota</taxon>
        <taxon>Neoptera</taxon>
        <taxon>Paraneoptera</taxon>
        <taxon>Hemiptera</taxon>
        <taxon>Sternorrhyncha</taxon>
        <taxon>Psylloidea</taxon>
        <taxon>Psyllidae</taxon>
        <taxon>Psyllinae</taxon>
        <taxon>Cacopsylla</taxon>
    </lineage>
</organism>
<reference evidence="4" key="1">
    <citation type="submission" date="2021-05" db="EMBL/GenBank/DDBJ databases">
        <authorList>
            <person name="Alioto T."/>
            <person name="Alioto T."/>
            <person name="Gomez Garrido J."/>
        </authorList>
    </citation>
    <scope>NUCLEOTIDE SEQUENCE</scope>
</reference>
<proteinExistence type="inferred from homology"/>
<dbReference type="EMBL" id="HBUF01073121">
    <property type="protein sequence ID" value="CAG6630287.1"/>
    <property type="molecule type" value="Transcribed_RNA"/>
</dbReference>
<evidence type="ECO:0000256" key="3">
    <source>
        <dbReference type="ARBA" id="ARBA00022705"/>
    </source>
</evidence>
<dbReference type="GO" id="GO:0031390">
    <property type="term" value="C:Ctf18 RFC-like complex"/>
    <property type="evidence" value="ECO:0007669"/>
    <property type="project" value="InterPro"/>
</dbReference>
<dbReference type="AlphaFoldDB" id="A0A8D8VNV5"/>
<keyword evidence="3" id="KW-0235">DNA replication</keyword>
<evidence type="ECO:0000313" key="4">
    <source>
        <dbReference type="EMBL" id="CAG6630287.1"/>
    </source>
</evidence>
<protein>
    <recommendedName>
        <fullName evidence="2">Sister chromatid cohesion protein DCC1</fullName>
    </recommendedName>
</protein>
<comment type="similarity">
    <text evidence="1">Belongs to the DCC1 family.</text>
</comment>
<dbReference type="InterPro" id="IPR019128">
    <property type="entry name" value="Dcc1"/>
</dbReference>
<accession>A0A8D8VNV5</accession>
<dbReference type="PANTHER" id="PTHR13395">
    <property type="entry name" value="SISTER CHROMATID COHESION PROTEIN DCC1-RELATED"/>
    <property type="match status" value="1"/>
</dbReference>
<dbReference type="GO" id="GO:0034088">
    <property type="term" value="P:maintenance of mitotic sister chromatid cohesion"/>
    <property type="evidence" value="ECO:0007669"/>
    <property type="project" value="TreeGrafter"/>
</dbReference>
<sequence>MSQEPLYQRTVEDSKVVIAHAKLDEDELCPVTQAIYLGDTMKSLRLMEIPQNILNEIKQGNRVLFRGTTDDTPVLCTQSQTFQVKEAETSNSLNLLPSLMFPDHPHIVNKTEEGIDRKLVRQNIQGIYYTYLELKPCKPRFTKLTSILQESTYVDHILENKLTKDTRKLYTMCELLNEIQSSETELEEELRTRNAGLIGGRIRTLEHDYNFRMISHILNLVDSNSWPLDQIDLSETKTTLEELVPSEIVEFLFKHYMLVTEGKTKENGEPYYCLIEDKICRLIGEALLRPTEKFILSEFLSVWQSSVPEGLTTSLKQLDGIAFVRHSSKPVVVQYFPEVNLSEDIKTRVDQLFQVQERWTLDDIRPYIECLATEKVNVNALLTKYARASNEGGTRYFSSRLGR</sequence>
<dbReference type="GO" id="GO:0000785">
    <property type="term" value="C:chromatin"/>
    <property type="evidence" value="ECO:0007669"/>
    <property type="project" value="TreeGrafter"/>
</dbReference>
<evidence type="ECO:0000256" key="2">
    <source>
        <dbReference type="ARBA" id="ARBA00017682"/>
    </source>
</evidence>
<dbReference type="GO" id="GO:0000775">
    <property type="term" value="C:chromosome, centromeric region"/>
    <property type="evidence" value="ECO:0007669"/>
    <property type="project" value="TreeGrafter"/>
</dbReference>